<accession>A0A5B8UR64</accession>
<reference evidence="3 4" key="1">
    <citation type="journal article" date="2017" name="Curr. Microbiol.">
        <title>Mucilaginibacter ginsenosidivorans sp. nov., Isolated from Soil of Ginseng Field.</title>
        <authorList>
            <person name="Kim M.M."/>
            <person name="Siddiqi M.Z."/>
            <person name="Im W.T."/>
        </authorList>
    </citation>
    <scope>NUCLEOTIDE SEQUENCE [LARGE SCALE GENOMIC DNA]</scope>
    <source>
        <strain evidence="3 4">Gsoil 3017</strain>
    </source>
</reference>
<dbReference type="Gene3D" id="2.60.120.200">
    <property type="match status" value="1"/>
</dbReference>
<dbReference type="KEGG" id="mgin:FRZ54_01600"/>
<gene>
    <name evidence="3" type="ORF">FRZ54_01600</name>
</gene>
<dbReference type="InterPro" id="IPR013320">
    <property type="entry name" value="ConA-like_dom_sf"/>
</dbReference>
<name>A0A5B8UR64_9SPHI</name>
<dbReference type="GO" id="GO:0004553">
    <property type="term" value="F:hydrolase activity, hydrolyzing O-glycosyl compounds"/>
    <property type="evidence" value="ECO:0007669"/>
    <property type="project" value="InterPro"/>
</dbReference>
<proteinExistence type="inferred from homology"/>
<evidence type="ECO:0000256" key="1">
    <source>
        <dbReference type="ARBA" id="ARBA00006865"/>
    </source>
</evidence>
<dbReference type="CDD" id="cd08023">
    <property type="entry name" value="GH16_laminarinase_like"/>
    <property type="match status" value="1"/>
</dbReference>
<dbReference type="RefSeq" id="WP_147029906.1">
    <property type="nucleotide sequence ID" value="NZ_CP042436.1"/>
</dbReference>
<dbReference type="EMBL" id="CP042436">
    <property type="protein sequence ID" value="QEC61328.1"/>
    <property type="molecule type" value="Genomic_DNA"/>
</dbReference>
<dbReference type="Proteomes" id="UP000321479">
    <property type="component" value="Chromosome"/>
</dbReference>
<dbReference type="InterPro" id="IPR050546">
    <property type="entry name" value="Glycosyl_Hydrlase_16"/>
</dbReference>
<dbReference type="OrthoDB" id="9809583at2"/>
<dbReference type="PROSITE" id="PS51762">
    <property type="entry name" value="GH16_2"/>
    <property type="match status" value="1"/>
</dbReference>
<dbReference type="PROSITE" id="PS51257">
    <property type="entry name" value="PROKAR_LIPOPROTEIN"/>
    <property type="match status" value="1"/>
</dbReference>
<dbReference type="AlphaFoldDB" id="A0A5B8UR64"/>
<protein>
    <submittedName>
        <fullName evidence="3">Glycoside hydrolase family 16 protein</fullName>
    </submittedName>
</protein>
<evidence type="ECO:0000259" key="2">
    <source>
        <dbReference type="PROSITE" id="PS51762"/>
    </source>
</evidence>
<feature type="domain" description="GH16" evidence="2">
    <location>
        <begin position="41"/>
        <end position="277"/>
    </location>
</feature>
<organism evidence="3 4">
    <name type="scientific">Mucilaginibacter ginsenosidivorans</name>
    <dbReference type="NCBI Taxonomy" id="398053"/>
    <lineage>
        <taxon>Bacteria</taxon>
        <taxon>Pseudomonadati</taxon>
        <taxon>Bacteroidota</taxon>
        <taxon>Sphingobacteriia</taxon>
        <taxon>Sphingobacteriales</taxon>
        <taxon>Sphingobacteriaceae</taxon>
        <taxon>Mucilaginibacter</taxon>
    </lineage>
</organism>
<dbReference type="GO" id="GO:0005975">
    <property type="term" value="P:carbohydrate metabolic process"/>
    <property type="evidence" value="ECO:0007669"/>
    <property type="project" value="InterPro"/>
</dbReference>
<dbReference type="InterPro" id="IPR000757">
    <property type="entry name" value="Beta-glucanase-like"/>
</dbReference>
<dbReference type="SUPFAM" id="SSF49899">
    <property type="entry name" value="Concanavalin A-like lectins/glucanases"/>
    <property type="match status" value="1"/>
</dbReference>
<evidence type="ECO:0000313" key="3">
    <source>
        <dbReference type="EMBL" id="QEC61328.1"/>
    </source>
</evidence>
<dbReference type="Pfam" id="PF00722">
    <property type="entry name" value="Glyco_hydro_16"/>
    <property type="match status" value="1"/>
</dbReference>
<keyword evidence="3" id="KW-0378">Hydrolase</keyword>
<keyword evidence="4" id="KW-1185">Reference proteome</keyword>
<dbReference type="PANTHER" id="PTHR10963:SF55">
    <property type="entry name" value="GLYCOSIDE HYDROLASE FAMILY 16 PROTEIN"/>
    <property type="match status" value="1"/>
</dbReference>
<sequence length="277" mass="30752">MRTSILKKTILPALAIIPGIIGLYSCSKSKSDPSNNVIIKTDTTVKPVYALVWSDEFDEANIDDTKWGFDLGNLGVNNEKEFYQAKNASISNGNLVITANKELVSGQPYTSARMKTQDKFSMTYGRIEARIKMPMGQGMWPAFWMLGANINTVSWPTCGELDIMEHINATNVIYGTMHWNGGSGHVSYGSTTMTTPADYHVYAIEWDAKQIRWYVDNTLYQTGNILGNINNTGAFHLPFFILLNLAVGGDFPGAAVDESILPASMYVDYVRVYKQTN</sequence>
<dbReference type="PANTHER" id="PTHR10963">
    <property type="entry name" value="GLYCOSYL HYDROLASE-RELATED"/>
    <property type="match status" value="1"/>
</dbReference>
<evidence type="ECO:0000313" key="4">
    <source>
        <dbReference type="Proteomes" id="UP000321479"/>
    </source>
</evidence>
<comment type="similarity">
    <text evidence="1">Belongs to the glycosyl hydrolase 16 family.</text>
</comment>